<name>A0A0G4FMX8_9ALVE</name>
<dbReference type="AlphaFoldDB" id="A0A0G4FMX8"/>
<dbReference type="EMBL" id="CDMZ01000466">
    <property type="protein sequence ID" value="CEM14935.1"/>
    <property type="molecule type" value="Genomic_DNA"/>
</dbReference>
<sequence>MDTQDSCTAVETRMLAKKETPNLNKDDCSALFDRGSAPDVVHFFLRGHATKLDELCATLQQSADFTLRNRLFWSLLIEKENESDQENRQALDLPGSPGFPVLEFSTEALMMSPDFVERMKKQAPDLWKKTKNKKTLTAIAQVVYELDDQSDAKTLEGASKTSALLEALKEKEKRWDLGLKSMRTLCRRSSTPLRAMKGAHQSGAEAGMDALKEDGDVTTFRLESLPKMLEAVTFSDDEEEDKERSMDMDEFLGNLLAENDVYRMEEWFLEQMGDAEKLLDTSRAQAALEAVRASVEKNSPNDLAIRFDEKMDDWTLRAKKFKVPSDRPFLSRLGINEGDTKKAFESRKDILQTVDGLTELLPKIRKSREKVQEAAEHLAAFHLRKDPCKDEDGKERENCRGGNDGNTFRGILTVLSVLRMRIEILNHVTERLGGSIMEEDTGASWKEWAGPLQEIIEEFKEKVSAYNFELVSATASLGEGVELFENDVDECLAALQKVRDLFKEPQGEVSDYEMIRRLNTNDEGAKMKLAVATDTVVEKLDRIIANDETPDTRRKQADPIPMYVWMRALNRMRRAAKEISAYASQWFPRLTSLHQKPPGVTKKEDAFREALQEIQKDLAVVFPQ</sequence>
<dbReference type="PhylomeDB" id="A0A0G4FMX8"/>
<evidence type="ECO:0000313" key="1">
    <source>
        <dbReference type="EMBL" id="CEM14935.1"/>
    </source>
</evidence>
<organism evidence="1">
    <name type="scientific">Chromera velia CCMP2878</name>
    <dbReference type="NCBI Taxonomy" id="1169474"/>
    <lineage>
        <taxon>Eukaryota</taxon>
        <taxon>Sar</taxon>
        <taxon>Alveolata</taxon>
        <taxon>Colpodellida</taxon>
        <taxon>Chromeraceae</taxon>
        <taxon>Chromera</taxon>
    </lineage>
</organism>
<reference evidence="1" key="1">
    <citation type="submission" date="2014-11" db="EMBL/GenBank/DDBJ databases">
        <authorList>
            <person name="Otto D Thomas"/>
            <person name="Naeem Raeece"/>
        </authorList>
    </citation>
    <scope>NUCLEOTIDE SEQUENCE</scope>
</reference>
<dbReference type="VEuPathDB" id="CryptoDB:Cvel_17661"/>
<accession>A0A0G4FMX8</accession>
<gene>
    <name evidence="1" type="ORF">Cvel_17661</name>
</gene>
<proteinExistence type="predicted"/>
<protein>
    <submittedName>
        <fullName evidence="1">Uncharacterized protein</fullName>
    </submittedName>
</protein>